<organism evidence="7 8">
    <name type="scientific">Vibrio rumoiensis</name>
    <dbReference type="NCBI Taxonomy" id="76258"/>
    <lineage>
        <taxon>Bacteria</taxon>
        <taxon>Pseudomonadati</taxon>
        <taxon>Pseudomonadota</taxon>
        <taxon>Gammaproteobacteria</taxon>
        <taxon>Vibrionales</taxon>
        <taxon>Vibrionaceae</taxon>
        <taxon>Vibrio</taxon>
    </lineage>
</organism>
<dbReference type="RefSeq" id="WP_394608803.1">
    <property type="nucleotide sequence ID" value="NZ_JBIHSN010000003.1"/>
</dbReference>
<dbReference type="EMBL" id="JBIHSN010000003">
    <property type="protein sequence ID" value="MFH0267088.1"/>
    <property type="molecule type" value="Genomic_DNA"/>
</dbReference>
<accession>A0ABW7J2Z6</accession>
<gene>
    <name evidence="7" type="ORF">ACGRQ9_16720</name>
</gene>
<feature type="domain" description="DUF202" evidence="6">
    <location>
        <begin position="10"/>
        <end position="67"/>
    </location>
</feature>
<evidence type="ECO:0000259" key="6">
    <source>
        <dbReference type="Pfam" id="PF02656"/>
    </source>
</evidence>
<evidence type="ECO:0000256" key="1">
    <source>
        <dbReference type="ARBA" id="ARBA00004127"/>
    </source>
</evidence>
<feature type="transmembrane region" description="Helical" evidence="5">
    <location>
        <begin position="20"/>
        <end position="39"/>
    </location>
</feature>
<keyword evidence="2 5" id="KW-0812">Transmembrane</keyword>
<evidence type="ECO:0000313" key="7">
    <source>
        <dbReference type="EMBL" id="MFH0267088.1"/>
    </source>
</evidence>
<evidence type="ECO:0000256" key="3">
    <source>
        <dbReference type="ARBA" id="ARBA00022989"/>
    </source>
</evidence>
<feature type="transmembrane region" description="Helical" evidence="5">
    <location>
        <begin position="88"/>
        <end position="111"/>
    </location>
</feature>
<proteinExistence type="predicted"/>
<evidence type="ECO:0000256" key="5">
    <source>
        <dbReference type="SAM" id="Phobius"/>
    </source>
</evidence>
<evidence type="ECO:0000313" key="8">
    <source>
        <dbReference type="Proteomes" id="UP001607151"/>
    </source>
</evidence>
<keyword evidence="4 5" id="KW-0472">Membrane</keyword>
<keyword evidence="8" id="KW-1185">Reference proteome</keyword>
<feature type="transmembrane region" description="Helical" evidence="5">
    <location>
        <begin position="45"/>
        <end position="67"/>
    </location>
</feature>
<evidence type="ECO:0000256" key="2">
    <source>
        <dbReference type="ARBA" id="ARBA00022692"/>
    </source>
</evidence>
<keyword evidence="3 5" id="KW-1133">Transmembrane helix</keyword>
<dbReference type="Pfam" id="PF02656">
    <property type="entry name" value="DUF202"/>
    <property type="match status" value="1"/>
</dbReference>
<reference evidence="7 8" key="1">
    <citation type="submission" date="2024-10" db="EMBL/GenBank/DDBJ databases">
        <authorList>
            <person name="Yibar A."/>
            <person name="Saticioglu I.B."/>
            <person name="Duman M."/>
            <person name="Ajmi N."/>
            <person name="Gurler F."/>
            <person name="Ay H."/>
            <person name="Onuk E."/>
            <person name="Guler S."/>
            <person name="Romalde J.L."/>
        </authorList>
    </citation>
    <scope>NUCLEOTIDE SEQUENCE [LARGE SCALE GENOMIC DNA]</scope>
    <source>
        <strain evidence="7 8">14-MA-B</strain>
    </source>
</reference>
<protein>
    <submittedName>
        <fullName evidence="7">DUF202 domain-containing protein</fullName>
    </submittedName>
</protein>
<dbReference type="InterPro" id="IPR003807">
    <property type="entry name" value="DUF202"/>
</dbReference>
<comment type="subcellular location">
    <subcellularLocation>
        <location evidence="1">Endomembrane system</location>
        <topology evidence="1">Multi-pass membrane protein</topology>
    </subcellularLocation>
</comment>
<dbReference type="Proteomes" id="UP001607151">
    <property type="component" value="Unassembled WGS sequence"/>
</dbReference>
<evidence type="ECO:0000256" key="4">
    <source>
        <dbReference type="ARBA" id="ARBA00023136"/>
    </source>
</evidence>
<name>A0ABW7J2Z6_9VIBR</name>
<sequence length="112" mass="12826">MLAKRESDGGLQAERTSLSWYRTIFVLLLDCLLVIRVGYTNHNEIVFYAGVLLVILTMSFYLSAVYRSPKLSLNIDLTNKSSIWMKRYLSALLCIASLMVTLSCMINIYYIN</sequence>
<comment type="caution">
    <text evidence="7">The sequence shown here is derived from an EMBL/GenBank/DDBJ whole genome shotgun (WGS) entry which is preliminary data.</text>
</comment>